<dbReference type="GO" id="GO:0030598">
    <property type="term" value="F:rRNA N-glycosylase activity"/>
    <property type="evidence" value="ECO:0007669"/>
    <property type="project" value="UniProtKB-EC"/>
</dbReference>
<name>Q09EH2_9CARY</name>
<dbReference type="InterPro" id="IPR017989">
    <property type="entry name" value="Ribosome_inactivat_1/2"/>
</dbReference>
<organism evidence="9">
    <name type="scientific">Bougainvillea spectabilis</name>
    <dbReference type="NCBI Taxonomy" id="146096"/>
    <lineage>
        <taxon>Eukaryota</taxon>
        <taxon>Viridiplantae</taxon>
        <taxon>Streptophyta</taxon>
        <taxon>Embryophyta</taxon>
        <taxon>Tracheophyta</taxon>
        <taxon>Spermatophyta</taxon>
        <taxon>Magnoliopsida</taxon>
        <taxon>eudicotyledons</taxon>
        <taxon>Gunneridae</taxon>
        <taxon>Pentapetalae</taxon>
        <taxon>Caryophyllales</taxon>
        <taxon>Nyctaginaceae</taxon>
        <taxon>Bougainvillea</taxon>
    </lineage>
</organism>
<dbReference type="EC" id="3.2.2.22" evidence="3 8"/>
<dbReference type="InterPro" id="IPR036041">
    <property type="entry name" value="Ribosome-inact_prot_sf"/>
</dbReference>
<dbReference type="PANTHER" id="PTHR33453">
    <property type="match status" value="1"/>
</dbReference>
<comment type="catalytic activity">
    <reaction evidence="1 8">
        <text>Endohydrolysis of the N-glycosidic bond at one specific adenosine on the 28S rRNA.</text>
        <dbReference type="EC" id="3.2.2.22"/>
    </reaction>
</comment>
<dbReference type="InterPro" id="IPR016138">
    <property type="entry name" value="Ribosome_inactivat_prot_sub1"/>
</dbReference>
<protein>
    <recommendedName>
        <fullName evidence="3 8">rRNA N-glycosylase</fullName>
        <ecNumber evidence="3 8">3.2.2.22</ecNumber>
    </recommendedName>
</protein>
<dbReference type="EMBL" id="DQ989495">
    <property type="protein sequence ID" value="ABI64066.1"/>
    <property type="molecule type" value="Genomic_DNA"/>
</dbReference>
<dbReference type="Pfam" id="PF00161">
    <property type="entry name" value="RIP"/>
    <property type="match status" value="1"/>
</dbReference>
<evidence type="ECO:0000256" key="8">
    <source>
        <dbReference type="RuleBase" id="RU004915"/>
    </source>
</evidence>
<keyword evidence="5 8" id="KW-0378">Hydrolase</keyword>
<evidence type="ECO:0000256" key="6">
    <source>
        <dbReference type="ARBA" id="ARBA00022821"/>
    </source>
</evidence>
<sequence>MGWWAIIVEIVLAKPSIITTKETASLGYKTVSFNLGEAEEYSTVIQELRNALANGAPVCNFPVTAKTIANDKRFVLVDLTTTSMKTITLAIDVTDVYVVGYRDLYNNKDRAVFLAEVPSVAIHDLFPGVTNREMLTFSGHYQKLQEAAKVNRENLELGVNKLGFAIESIYGKALNGKDIARFFLIAIQMMSEAARFKYIENEVSNGLYGSFTPNPKVLNLENNWGDISDAIHKSSPKCTTINPALQSKTPSNDPWVVHEVSEIRPDLGILKFKSSKLTQFITIIRSIVVEELDGGELQILEPNIA</sequence>
<evidence type="ECO:0000256" key="2">
    <source>
        <dbReference type="ARBA" id="ARBA00008544"/>
    </source>
</evidence>
<dbReference type="InterPro" id="IPR001574">
    <property type="entry name" value="Ribosome_inactivat_prot"/>
</dbReference>
<comment type="similarity">
    <text evidence="2">Belongs to the ribosome-inactivating protein family. Type 1 RIP subfamily.</text>
</comment>
<evidence type="ECO:0000313" key="9">
    <source>
        <dbReference type="EMBL" id="ABI64066.1"/>
    </source>
</evidence>
<dbReference type="PRINTS" id="PR00396">
    <property type="entry name" value="SHIGARICIN"/>
</dbReference>
<dbReference type="AlphaFoldDB" id="Q09EH2"/>
<dbReference type="PROSITE" id="PS00275">
    <property type="entry name" value="SHIGA_RICIN"/>
    <property type="match status" value="1"/>
</dbReference>
<dbReference type="InterPro" id="IPR017988">
    <property type="entry name" value="Ribosome_inactivat_prot_CS"/>
</dbReference>
<dbReference type="Gene3D" id="3.40.420.10">
    <property type="entry name" value="Ricin (A subunit), domain 1"/>
    <property type="match status" value="1"/>
</dbReference>
<keyword evidence="4 8" id="KW-0800">Toxin</keyword>
<dbReference type="InterPro" id="IPR016139">
    <property type="entry name" value="Ribosome_inactivat_prot_sub2"/>
</dbReference>
<evidence type="ECO:0000256" key="1">
    <source>
        <dbReference type="ARBA" id="ARBA00000237"/>
    </source>
</evidence>
<dbReference type="PANTHER" id="PTHR33453:SF34">
    <property type="entry name" value="RIBOSOME-INACTIVATING PROTEIN"/>
    <property type="match status" value="1"/>
</dbReference>
<keyword evidence="7 8" id="KW-0652">Protein synthesis inhibitor</keyword>
<keyword evidence="6 8" id="KW-0611">Plant defense</keyword>
<dbReference type="SMR" id="Q09EH2"/>
<dbReference type="GO" id="GO:0017148">
    <property type="term" value="P:negative regulation of translation"/>
    <property type="evidence" value="ECO:0007669"/>
    <property type="project" value="UniProtKB-KW"/>
</dbReference>
<dbReference type="SUPFAM" id="SSF56371">
    <property type="entry name" value="Ribosome inactivating proteins (RIP)"/>
    <property type="match status" value="1"/>
</dbReference>
<dbReference type="GO" id="GO:0006952">
    <property type="term" value="P:defense response"/>
    <property type="evidence" value="ECO:0007669"/>
    <property type="project" value="UniProtKB-KW"/>
</dbReference>
<gene>
    <name evidence="9" type="primary">RIP</name>
</gene>
<dbReference type="GO" id="GO:0090729">
    <property type="term" value="F:toxin activity"/>
    <property type="evidence" value="ECO:0007669"/>
    <property type="project" value="UniProtKB-KW"/>
</dbReference>
<proteinExistence type="inferred from homology"/>
<accession>Q09EH2</accession>
<dbReference type="Gene3D" id="4.10.470.10">
    <property type="entry name" value="Ricin (A Subunit), domain 2"/>
    <property type="match status" value="1"/>
</dbReference>
<evidence type="ECO:0000256" key="7">
    <source>
        <dbReference type="ARBA" id="ARBA00023193"/>
    </source>
</evidence>
<evidence type="ECO:0000256" key="5">
    <source>
        <dbReference type="ARBA" id="ARBA00022801"/>
    </source>
</evidence>
<evidence type="ECO:0000256" key="3">
    <source>
        <dbReference type="ARBA" id="ARBA00012001"/>
    </source>
</evidence>
<evidence type="ECO:0000256" key="4">
    <source>
        <dbReference type="ARBA" id="ARBA00022656"/>
    </source>
</evidence>
<reference evidence="9" key="1">
    <citation type="submission" date="2006-09" db="EMBL/GenBank/DDBJ databases">
        <title>Cloning and Characterization of RIP gene from Bougainvillea spectabilis.</title>
        <authorList>
            <person name="Krishnamurthy K."/>
            <person name="Vaibhav M.J."/>
            <person name="Gai P.B."/>
            <person name="Gadag J."/>
            <person name="Akshata L.K."/>
        </authorList>
    </citation>
    <scope>NUCLEOTIDE SEQUENCE</scope>
</reference>